<evidence type="ECO:0000313" key="2">
    <source>
        <dbReference type="EMBL" id="MCG2613801.1"/>
    </source>
</evidence>
<protein>
    <recommendedName>
        <fullName evidence="4">Zinc-finger domain-containing protein</fullName>
    </recommendedName>
</protein>
<evidence type="ECO:0008006" key="4">
    <source>
        <dbReference type="Google" id="ProtNLM"/>
    </source>
</evidence>
<keyword evidence="3" id="KW-1185">Reference proteome</keyword>
<comment type="caution">
    <text evidence="2">The sequence shown here is derived from an EMBL/GenBank/DDBJ whole genome shotgun (WGS) entry which is preliminary data.</text>
</comment>
<dbReference type="Proteomes" id="UP001165367">
    <property type="component" value="Unassembled WGS sequence"/>
</dbReference>
<sequence length="148" mass="16543">MIKEHVSEEDIQSYVLKESALEQYALQHIQTCASCQAKLNMYESLFSGVGEMPKPAFDFDVAELVMPLLSVKKRKVNRLPAILSGLLVLAGLIGLPFLLFDDKNSSGLQSVSPWLFGVVGIVAVTFIVISVSDMYARYRRQLKELNFE</sequence>
<evidence type="ECO:0000256" key="1">
    <source>
        <dbReference type="SAM" id="Phobius"/>
    </source>
</evidence>
<keyword evidence="1" id="KW-0812">Transmembrane</keyword>
<gene>
    <name evidence="2" type="ORF">LZZ85_05895</name>
</gene>
<feature type="transmembrane region" description="Helical" evidence="1">
    <location>
        <begin position="79"/>
        <end position="99"/>
    </location>
</feature>
<dbReference type="RefSeq" id="WP_237869578.1">
    <property type="nucleotide sequence ID" value="NZ_JAKLTR010000003.1"/>
</dbReference>
<keyword evidence="1" id="KW-1133">Transmembrane helix</keyword>
<reference evidence="2" key="1">
    <citation type="submission" date="2022-01" db="EMBL/GenBank/DDBJ databases">
        <authorList>
            <person name="Jo J.-H."/>
            <person name="Im W.-T."/>
        </authorList>
    </citation>
    <scope>NUCLEOTIDE SEQUENCE</scope>
    <source>
        <strain evidence="2">NA20</strain>
    </source>
</reference>
<proteinExistence type="predicted"/>
<dbReference type="EMBL" id="JAKLTR010000003">
    <property type="protein sequence ID" value="MCG2613801.1"/>
    <property type="molecule type" value="Genomic_DNA"/>
</dbReference>
<feature type="transmembrane region" description="Helical" evidence="1">
    <location>
        <begin position="111"/>
        <end position="131"/>
    </location>
</feature>
<keyword evidence="1" id="KW-0472">Membrane</keyword>
<organism evidence="2 3">
    <name type="scientific">Terrimonas ginsenosidimutans</name>
    <dbReference type="NCBI Taxonomy" id="2908004"/>
    <lineage>
        <taxon>Bacteria</taxon>
        <taxon>Pseudomonadati</taxon>
        <taxon>Bacteroidota</taxon>
        <taxon>Chitinophagia</taxon>
        <taxon>Chitinophagales</taxon>
        <taxon>Chitinophagaceae</taxon>
        <taxon>Terrimonas</taxon>
    </lineage>
</organism>
<name>A0ABS9KNB1_9BACT</name>
<accession>A0ABS9KNB1</accession>
<evidence type="ECO:0000313" key="3">
    <source>
        <dbReference type="Proteomes" id="UP001165367"/>
    </source>
</evidence>